<evidence type="ECO:0000313" key="7">
    <source>
        <dbReference type="Proteomes" id="UP000581206"/>
    </source>
</evidence>
<dbReference type="Proteomes" id="UP000581206">
    <property type="component" value="Unassembled WGS sequence"/>
</dbReference>
<evidence type="ECO:0000256" key="5">
    <source>
        <dbReference type="SAM" id="MobiDB-lite"/>
    </source>
</evidence>
<proteinExistence type="inferred from homology"/>
<dbReference type="SUPFAM" id="SSF51905">
    <property type="entry name" value="FAD/NAD(P)-binding domain"/>
    <property type="match status" value="2"/>
</dbReference>
<feature type="compositionally biased region" description="Low complexity" evidence="5">
    <location>
        <begin position="136"/>
        <end position="150"/>
    </location>
</feature>
<feature type="region of interest" description="Disordered" evidence="5">
    <location>
        <begin position="133"/>
        <end position="152"/>
    </location>
</feature>
<dbReference type="InterPro" id="IPR036188">
    <property type="entry name" value="FAD/NAD-bd_sf"/>
</dbReference>
<evidence type="ECO:0000256" key="3">
    <source>
        <dbReference type="ARBA" id="ARBA00022827"/>
    </source>
</evidence>
<dbReference type="Gene3D" id="3.50.50.60">
    <property type="entry name" value="FAD/NAD(P)-binding domain"/>
    <property type="match status" value="2"/>
</dbReference>
<gene>
    <name evidence="6" type="ORF">HGA03_10345</name>
</gene>
<organism evidence="6 7">
    <name type="scientific">Cellulomonas denverensis</name>
    <dbReference type="NCBI Taxonomy" id="264297"/>
    <lineage>
        <taxon>Bacteria</taxon>
        <taxon>Bacillati</taxon>
        <taxon>Actinomycetota</taxon>
        <taxon>Actinomycetes</taxon>
        <taxon>Micrococcales</taxon>
        <taxon>Cellulomonadaceae</taxon>
        <taxon>Cellulomonas</taxon>
    </lineage>
</organism>
<dbReference type="Pfam" id="PF00743">
    <property type="entry name" value="FMO-like"/>
    <property type="match status" value="1"/>
</dbReference>
<keyword evidence="4" id="KW-0560">Oxidoreductase</keyword>
<dbReference type="RefSeq" id="WP_168630181.1">
    <property type="nucleotide sequence ID" value="NZ_BONL01000001.1"/>
</dbReference>
<protein>
    <submittedName>
        <fullName evidence="6">NAD(P)/FAD-dependent oxidoreductase</fullName>
    </submittedName>
</protein>
<dbReference type="PANTHER" id="PTHR43539:SF78">
    <property type="entry name" value="FLAVIN-CONTAINING MONOOXYGENASE"/>
    <property type="match status" value="1"/>
</dbReference>
<dbReference type="GO" id="GO:0050660">
    <property type="term" value="F:flavin adenine dinucleotide binding"/>
    <property type="evidence" value="ECO:0007669"/>
    <property type="project" value="InterPro"/>
</dbReference>
<dbReference type="GO" id="GO:0050661">
    <property type="term" value="F:NADP binding"/>
    <property type="evidence" value="ECO:0007669"/>
    <property type="project" value="InterPro"/>
</dbReference>
<evidence type="ECO:0000256" key="4">
    <source>
        <dbReference type="ARBA" id="ARBA00023002"/>
    </source>
</evidence>
<comment type="similarity">
    <text evidence="1">Belongs to the FAD-binding monooxygenase family.</text>
</comment>
<dbReference type="InterPro" id="IPR050982">
    <property type="entry name" value="Auxin_biosynth/cation_transpt"/>
</dbReference>
<accession>A0A7X6KVI7</accession>
<evidence type="ECO:0000313" key="6">
    <source>
        <dbReference type="EMBL" id="NKY23061.1"/>
    </source>
</evidence>
<keyword evidence="2" id="KW-0285">Flavoprotein</keyword>
<dbReference type="EMBL" id="JAAXOX010000004">
    <property type="protein sequence ID" value="NKY23061.1"/>
    <property type="molecule type" value="Genomic_DNA"/>
</dbReference>
<name>A0A7X6KVI7_9CELL</name>
<keyword evidence="3" id="KW-0274">FAD</keyword>
<evidence type="ECO:0000256" key="2">
    <source>
        <dbReference type="ARBA" id="ARBA00022630"/>
    </source>
</evidence>
<dbReference type="PANTHER" id="PTHR43539">
    <property type="entry name" value="FLAVIN-BINDING MONOOXYGENASE-LIKE PROTEIN (AFU_ORTHOLOGUE AFUA_4G09220)"/>
    <property type="match status" value="1"/>
</dbReference>
<dbReference type="AlphaFoldDB" id="A0A7X6KVI7"/>
<reference evidence="6 7" key="1">
    <citation type="submission" date="2020-04" db="EMBL/GenBank/DDBJ databases">
        <title>MicrobeNet Type strains.</title>
        <authorList>
            <person name="Nicholson A.C."/>
        </authorList>
    </citation>
    <scope>NUCLEOTIDE SEQUENCE [LARGE SCALE GENOMIC DNA]</scope>
    <source>
        <strain evidence="6 7">ATCC BAA-788</strain>
    </source>
</reference>
<dbReference type="InterPro" id="IPR020946">
    <property type="entry name" value="Flavin_mOase-like"/>
</dbReference>
<comment type="caution">
    <text evidence="6">The sequence shown here is derived from an EMBL/GenBank/DDBJ whole genome shotgun (WGS) entry which is preliminary data.</text>
</comment>
<evidence type="ECO:0000256" key="1">
    <source>
        <dbReference type="ARBA" id="ARBA00010139"/>
    </source>
</evidence>
<dbReference type="GO" id="GO:0004499">
    <property type="term" value="F:N,N-dimethylaniline monooxygenase activity"/>
    <property type="evidence" value="ECO:0007669"/>
    <property type="project" value="InterPro"/>
</dbReference>
<keyword evidence="7" id="KW-1185">Reference proteome</keyword>
<dbReference type="PRINTS" id="PR00368">
    <property type="entry name" value="FADPNR"/>
</dbReference>
<sequence>MAPDDDLRSVDVVVIGAGQAGLSAAAHLRRSGFSPVDDPAPGAPTFVVLDAADGPGGAWRERWPTLTMRTVHSVYELPNRPMPAFAPDQPAAEALPGYFGEFEAEEGLRVRRPVQVRTVREVDGGRLAVETVDRSGTPVGPVSAPAAGVPVPEPGDPLGWGAGTGRVRSPRAATPALPAVPTAPRRVRRTWLTRALVNATGTWTRPFWPVYPGQRDFAGTQLHTRDYRRPEDFTGRDVIVVGGGTSAVQHLLAIHPVARSTTWVTRRPPEWVDAAFSPELGREAVARVEQRTREGRPPASIVSATGLSLTPEYRAGIDAGVLLARPVFERLVPDGARWAPGPVAEGWIDGPEHVRADVVLWATGFRPAVDHLAPLRLRHRNGGIELAGTRAVADPRVQLVGYGPSASTVGANRAGRAAAREVRRLLGA</sequence>